<dbReference type="RefSeq" id="WP_190253571.1">
    <property type="nucleotide sequence ID" value="NZ_BMPI01000035.1"/>
</dbReference>
<accession>A0A917U3J1</accession>
<dbReference type="AlphaFoldDB" id="A0A917U3J1"/>
<gene>
    <name evidence="1" type="ORF">GCM10007977_062570</name>
</gene>
<dbReference type="EMBL" id="BMPI01000035">
    <property type="protein sequence ID" value="GGM52547.1"/>
    <property type="molecule type" value="Genomic_DNA"/>
</dbReference>
<keyword evidence="2" id="KW-1185">Reference proteome</keyword>
<comment type="caution">
    <text evidence="1">The sequence shown here is derived from an EMBL/GenBank/DDBJ whole genome shotgun (WGS) entry which is preliminary data.</text>
</comment>
<evidence type="ECO:0000313" key="2">
    <source>
        <dbReference type="Proteomes" id="UP000642070"/>
    </source>
</evidence>
<evidence type="ECO:0000313" key="1">
    <source>
        <dbReference type="EMBL" id="GGM52547.1"/>
    </source>
</evidence>
<protein>
    <submittedName>
        <fullName evidence="1">Uncharacterized protein</fullName>
    </submittedName>
</protein>
<reference evidence="1" key="1">
    <citation type="journal article" date="2014" name="Int. J. Syst. Evol. Microbiol.">
        <title>Complete genome sequence of Corynebacterium casei LMG S-19264T (=DSM 44701T), isolated from a smear-ripened cheese.</title>
        <authorList>
            <consortium name="US DOE Joint Genome Institute (JGI-PGF)"/>
            <person name="Walter F."/>
            <person name="Albersmeier A."/>
            <person name="Kalinowski J."/>
            <person name="Ruckert C."/>
        </authorList>
    </citation>
    <scope>NUCLEOTIDE SEQUENCE</scope>
    <source>
        <strain evidence="1">JCM 19831</strain>
    </source>
</reference>
<dbReference type="Proteomes" id="UP000642070">
    <property type="component" value="Unassembled WGS sequence"/>
</dbReference>
<proteinExistence type="predicted"/>
<sequence length="84" mass="9231">MAEQAEQERDALAAGLRALAWLNEHADQVHMGLDGTPRCLPCSRFTAALLRGDRAEDARGLRCQPAQDAQEQTDVAFRIARDLA</sequence>
<organism evidence="1 2">
    <name type="scientific">Dactylosporangium sucinum</name>
    <dbReference type="NCBI Taxonomy" id="1424081"/>
    <lineage>
        <taxon>Bacteria</taxon>
        <taxon>Bacillati</taxon>
        <taxon>Actinomycetota</taxon>
        <taxon>Actinomycetes</taxon>
        <taxon>Micromonosporales</taxon>
        <taxon>Micromonosporaceae</taxon>
        <taxon>Dactylosporangium</taxon>
    </lineage>
</organism>
<reference evidence="1" key="2">
    <citation type="submission" date="2020-09" db="EMBL/GenBank/DDBJ databases">
        <authorList>
            <person name="Sun Q."/>
            <person name="Ohkuma M."/>
        </authorList>
    </citation>
    <scope>NUCLEOTIDE SEQUENCE</scope>
    <source>
        <strain evidence="1">JCM 19831</strain>
    </source>
</reference>
<name>A0A917U3J1_9ACTN</name>